<dbReference type="EMBL" id="AMQM01004643">
    <property type="status" value="NOT_ANNOTATED_CDS"/>
    <property type="molecule type" value="Genomic_DNA"/>
</dbReference>
<proteinExistence type="predicted"/>
<accession>T1EJT5</accession>
<dbReference type="SUPFAM" id="SSF52799">
    <property type="entry name" value="(Phosphotyrosine protein) phosphatases II"/>
    <property type="match status" value="1"/>
</dbReference>
<dbReference type="Gene3D" id="3.90.190.10">
    <property type="entry name" value="Protein tyrosine phosphatase superfamily"/>
    <property type="match status" value="1"/>
</dbReference>
<keyword evidence="3" id="KW-1185">Reference proteome</keyword>
<dbReference type="STRING" id="6412.T1EJT5"/>
<dbReference type="OMA" id="YLQANTH"/>
<dbReference type="CTD" id="20196835"/>
<dbReference type="OrthoDB" id="200924at2759"/>
<dbReference type="GO" id="GO:0003824">
    <property type="term" value="F:catalytic activity"/>
    <property type="evidence" value="ECO:0007669"/>
    <property type="project" value="UniProtKB-ARBA"/>
</dbReference>
<dbReference type="PANTHER" id="PTHR10367:SF17">
    <property type="entry name" value="MRNA-CAPPING ENZYME"/>
    <property type="match status" value="1"/>
</dbReference>
<reference evidence="3" key="1">
    <citation type="submission" date="2012-12" db="EMBL/GenBank/DDBJ databases">
        <authorList>
            <person name="Hellsten U."/>
            <person name="Grimwood J."/>
            <person name="Chapman J.A."/>
            <person name="Shapiro H."/>
            <person name="Aerts A."/>
            <person name="Otillar R.P."/>
            <person name="Terry A.Y."/>
            <person name="Boore J.L."/>
            <person name="Simakov O."/>
            <person name="Marletaz F."/>
            <person name="Cho S.-J."/>
            <person name="Edsinger-Gonzales E."/>
            <person name="Havlak P."/>
            <person name="Kuo D.-H."/>
            <person name="Larsson T."/>
            <person name="Lv J."/>
            <person name="Arendt D."/>
            <person name="Savage R."/>
            <person name="Osoegawa K."/>
            <person name="de Jong P."/>
            <person name="Lindberg D.R."/>
            <person name="Seaver E.C."/>
            <person name="Weisblat D.A."/>
            <person name="Putnam N.H."/>
            <person name="Grigoriev I.V."/>
            <person name="Rokhsar D.S."/>
        </authorList>
    </citation>
    <scope>NUCLEOTIDE SEQUENCE</scope>
</reference>
<sequence length="103" mass="11972">VSERWKNCIAIGKQLSGTRFISFKTPLDDEYFTHHLPPNLAPFTPNLLVDEVKRQNFSLGLLIDLIKGKNYYNERSLTNFGIEYKKIYICGCKLSDARLVREF</sequence>
<evidence type="ECO:0000313" key="1">
    <source>
        <dbReference type="EMBL" id="ESO03360.1"/>
    </source>
</evidence>
<dbReference type="PANTHER" id="PTHR10367">
    <property type="entry name" value="MRNA-CAPPING ENZYME"/>
    <property type="match status" value="1"/>
</dbReference>
<dbReference type="AlphaFoldDB" id="T1EJT5"/>
<reference evidence="2" key="3">
    <citation type="submission" date="2015-06" db="UniProtKB">
        <authorList>
            <consortium name="EnsemblMetazoa"/>
        </authorList>
    </citation>
    <scope>IDENTIFICATION</scope>
</reference>
<dbReference type="KEGG" id="hro:HELRODRAFT_146638"/>
<dbReference type="EMBL" id="KB096633">
    <property type="protein sequence ID" value="ESO03360.1"/>
    <property type="molecule type" value="Genomic_DNA"/>
</dbReference>
<dbReference type="InParanoid" id="T1EJT5"/>
<gene>
    <name evidence="2" type="primary">20196835</name>
    <name evidence="1" type="ORF">HELRODRAFT_146638</name>
</gene>
<organism evidence="2 3">
    <name type="scientific">Helobdella robusta</name>
    <name type="common">Californian leech</name>
    <dbReference type="NCBI Taxonomy" id="6412"/>
    <lineage>
        <taxon>Eukaryota</taxon>
        <taxon>Metazoa</taxon>
        <taxon>Spiralia</taxon>
        <taxon>Lophotrochozoa</taxon>
        <taxon>Annelida</taxon>
        <taxon>Clitellata</taxon>
        <taxon>Hirudinea</taxon>
        <taxon>Rhynchobdellida</taxon>
        <taxon>Glossiphoniidae</taxon>
        <taxon>Helobdella</taxon>
    </lineage>
</organism>
<name>T1EJT5_HELRO</name>
<dbReference type="RefSeq" id="XP_009018508.1">
    <property type="nucleotide sequence ID" value="XM_009020260.1"/>
</dbReference>
<dbReference type="Proteomes" id="UP000015101">
    <property type="component" value="Unassembled WGS sequence"/>
</dbReference>
<dbReference type="InterPro" id="IPR029021">
    <property type="entry name" value="Prot-tyrosine_phosphatase-like"/>
</dbReference>
<dbReference type="GeneID" id="20196835"/>
<dbReference type="EnsemblMetazoa" id="HelroT146638">
    <property type="protein sequence ID" value="HelroP146638"/>
    <property type="gene ID" value="HelroG146638"/>
</dbReference>
<dbReference type="HOGENOM" id="CLU_057587_5_0_1"/>
<protein>
    <submittedName>
        <fullName evidence="1 2">Uncharacterized protein</fullName>
    </submittedName>
</protein>
<dbReference type="InterPro" id="IPR051029">
    <property type="entry name" value="mRNA_Capping_Enz/RNA_Phosphat"/>
</dbReference>
<reference evidence="1 3" key="2">
    <citation type="journal article" date="2013" name="Nature">
        <title>Insights into bilaterian evolution from three spiralian genomes.</title>
        <authorList>
            <person name="Simakov O."/>
            <person name="Marletaz F."/>
            <person name="Cho S.J."/>
            <person name="Edsinger-Gonzales E."/>
            <person name="Havlak P."/>
            <person name="Hellsten U."/>
            <person name="Kuo D.H."/>
            <person name="Larsson T."/>
            <person name="Lv J."/>
            <person name="Arendt D."/>
            <person name="Savage R."/>
            <person name="Osoegawa K."/>
            <person name="de Jong P."/>
            <person name="Grimwood J."/>
            <person name="Chapman J.A."/>
            <person name="Shapiro H."/>
            <person name="Aerts A."/>
            <person name="Otillar R.P."/>
            <person name="Terry A.Y."/>
            <person name="Boore J.L."/>
            <person name="Grigoriev I.V."/>
            <person name="Lindberg D.R."/>
            <person name="Seaver E.C."/>
            <person name="Weisblat D.A."/>
            <person name="Putnam N.H."/>
            <person name="Rokhsar D.S."/>
        </authorList>
    </citation>
    <scope>NUCLEOTIDE SEQUENCE</scope>
</reference>
<dbReference type="eggNOG" id="KOG2386">
    <property type="taxonomic scope" value="Eukaryota"/>
</dbReference>
<evidence type="ECO:0000313" key="2">
    <source>
        <dbReference type="EnsemblMetazoa" id="HelroP146638"/>
    </source>
</evidence>
<evidence type="ECO:0000313" key="3">
    <source>
        <dbReference type="Proteomes" id="UP000015101"/>
    </source>
</evidence>